<evidence type="ECO:0000256" key="2">
    <source>
        <dbReference type="ARBA" id="ARBA00023125"/>
    </source>
</evidence>
<dbReference type="PROSITE" id="PS01124">
    <property type="entry name" value="HTH_ARAC_FAMILY_2"/>
    <property type="match status" value="1"/>
</dbReference>
<keyword evidence="6" id="KW-1185">Reference proteome</keyword>
<dbReference type="InterPro" id="IPR018062">
    <property type="entry name" value="HTH_AraC-typ_CS"/>
</dbReference>
<dbReference type="Pfam" id="PF12833">
    <property type="entry name" value="HTH_18"/>
    <property type="match status" value="1"/>
</dbReference>
<dbReference type="PROSITE" id="PS00041">
    <property type="entry name" value="HTH_ARAC_FAMILY_1"/>
    <property type="match status" value="1"/>
</dbReference>
<protein>
    <submittedName>
        <fullName evidence="5">AraC family transcriptional regulator</fullName>
    </submittedName>
</protein>
<evidence type="ECO:0000256" key="1">
    <source>
        <dbReference type="ARBA" id="ARBA00023015"/>
    </source>
</evidence>
<evidence type="ECO:0000313" key="5">
    <source>
        <dbReference type="EMBL" id="GAA3810484.1"/>
    </source>
</evidence>
<dbReference type="RefSeq" id="WP_020419518.1">
    <property type="nucleotide sequence ID" value="NZ_BAABCM010000003.1"/>
</dbReference>
<proteinExistence type="predicted"/>
<dbReference type="EMBL" id="BAABCM010000003">
    <property type="protein sequence ID" value="GAA3810484.1"/>
    <property type="molecule type" value="Genomic_DNA"/>
</dbReference>
<dbReference type="SMART" id="SM00342">
    <property type="entry name" value="HTH_ARAC"/>
    <property type="match status" value="1"/>
</dbReference>
<sequence length="315" mass="35327">MADSYFRTRDLALARSAVEPIFGQHELRRTGEHVEIDMRMRTRSGTSAVSAMLTYGAPVIARLNTPRHAYVSLIVLQGRCMCRHSGAYLDVGPGGIVTVSPDQQFAIAPEADCLLKVARIEQHVMHGRLVRLAGFWPNDTITFSPEVALVADPGHTLATTVNRFFVGGRSRFARYADHVFVDWLLRNQSHEHSEATTEGERSVVGFETVNFVKLLMRTNPVADTTMSEYAAEAGTGLKDLLVAFERYEGCLPHEFLRGVRLDRVHALLLESGGGLREFTAALDRMGFRDNEQFQQWYLRRFGETPQQTQRRGSSV</sequence>
<dbReference type="Proteomes" id="UP001501624">
    <property type="component" value="Unassembled WGS sequence"/>
</dbReference>
<comment type="caution">
    <text evidence="5">The sequence shown here is derived from an EMBL/GenBank/DDBJ whole genome shotgun (WGS) entry which is preliminary data.</text>
</comment>
<dbReference type="Pfam" id="PF14525">
    <property type="entry name" value="AraC_binding_2"/>
    <property type="match status" value="1"/>
</dbReference>
<evidence type="ECO:0000256" key="3">
    <source>
        <dbReference type="ARBA" id="ARBA00023163"/>
    </source>
</evidence>
<evidence type="ECO:0000313" key="6">
    <source>
        <dbReference type="Proteomes" id="UP001501624"/>
    </source>
</evidence>
<organism evidence="5 6">
    <name type="scientific">Amycolatopsis tucumanensis</name>
    <dbReference type="NCBI Taxonomy" id="401106"/>
    <lineage>
        <taxon>Bacteria</taxon>
        <taxon>Bacillati</taxon>
        <taxon>Actinomycetota</taxon>
        <taxon>Actinomycetes</taxon>
        <taxon>Pseudonocardiales</taxon>
        <taxon>Pseudonocardiaceae</taxon>
        <taxon>Amycolatopsis</taxon>
    </lineage>
</organism>
<feature type="domain" description="HTH araC/xylS-type" evidence="4">
    <location>
        <begin position="210"/>
        <end position="311"/>
    </location>
</feature>
<accession>A0ABP7I3K8</accession>
<dbReference type="PANTHER" id="PTHR46796">
    <property type="entry name" value="HTH-TYPE TRANSCRIPTIONAL ACTIVATOR RHAS-RELATED"/>
    <property type="match status" value="1"/>
</dbReference>
<evidence type="ECO:0000259" key="4">
    <source>
        <dbReference type="PROSITE" id="PS01124"/>
    </source>
</evidence>
<reference evidence="6" key="1">
    <citation type="journal article" date="2019" name="Int. J. Syst. Evol. Microbiol.">
        <title>The Global Catalogue of Microorganisms (GCM) 10K type strain sequencing project: providing services to taxonomists for standard genome sequencing and annotation.</title>
        <authorList>
            <consortium name="The Broad Institute Genomics Platform"/>
            <consortium name="The Broad Institute Genome Sequencing Center for Infectious Disease"/>
            <person name="Wu L."/>
            <person name="Ma J."/>
        </authorList>
    </citation>
    <scope>NUCLEOTIDE SEQUENCE [LARGE SCALE GENOMIC DNA]</scope>
    <source>
        <strain evidence="6">JCM 17017</strain>
    </source>
</reference>
<dbReference type="Gene3D" id="1.10.10.60">
    <property type="entry name" value="Homeodomain-like"/>
    <property type="match status" value="1"/>
</dbReference>
<keyword evidence="2" id="KW-0238">DNA-binding</keyword>
<gene>
    <name evidence="5" type="ORF">GCM10022380_30330</name>
</gene>
<keyword evidence="1" id="KW-0805">Transcription regulation</keyword>
<name>A0ABP7I3K8_9PSEU</name>
<dbReference type="InterPro" id="IPR018060">
    <property type="entry name" value="HTH_AraC"/>
</dbReference>
<keyword evidence="3" id="KW-0804">Transcription</keyword>
<dbReference type="InterPro" id="IPR035418">
    <property type="entry name" value="AraC-bd_2"/>
</dbReference>
<dbReference type="InterPro" id="IPR050204">
    <property type="entry name" value="AraC_XylS_family_regulators"/>
</dbReference>